<accession>X0WKU2</accession>
<organism evidence="3">
    <name type="scientific">marine sediment metagenome</name>
    <dbReference type="NCBI Taxonomy" id="412755"/>
    <lineage>
        <taxon>unclassified sequences</taxon>
        <taxon>metagenomes</taxon>
        <taxon>ecological metagenomes</taxon>
    </lineage>
</organism>
<gene>
    <name evidence="3" type="ORF">S01H1_61002</name>
</gene>
<dbReference type="InterPro" id="IPR025640">
    <property type="entry name" value="GYF_2"/>
</dbReference>
<name>X0WKU2_9ZZZZ</name>
<feature type="region of interest" description="Disordered" evidence="1">
    <location>
        <begin position="93"/>
        <end position="164"/>
    </location>
</feature>
<evidence type="ECO:0000256" key="1">
    <source>
        <dbReference type="SAM" id="MobiDB-lite"/>
    </source>
</evidence>
<sequence length="164" mass="17487">MQRTHRDHAANPYPVGIFPWRSGCTILPAASDRGVRMAEWYVFHNGTESGPFSDDAFLEFVRDKNPATVQIWREGLAGWVLAKTIPTLAAAMKPAAPAPVTKPKSGPNSASQSGFKSEPKAGTIPWPSVTAQDRAVTDNGAAPSDRLASIAVSVDDRFPDAGAD</sequence>
<evidence type="ECO:0000313" key="3">
    <source>
        <dbReference type="EMBL" id="GAG25113.1"/>
    </source>
</evidence>
<feature type="domain" description="GYF" evidence="2">
    <location>
        <begin position="40"/>
        <end position="88"/>
    </location>
</feature>
<evidence type="ECO:0000259" key="2">
    <source>
        <dbReference type="Pfam" id="PF14237"/>
    </source>
</evidence>
<dbReference type="EMBL" id="BARS01039976">
    <property type="protein sequence ID" value="GAG25113.1"/>
    <property type="molecule type" value="Genomic_DNA"/>
</dbReference>
<protein>
    <recommendedName>
        <fullName evidence="2">GYF domain-containing protein</fullName>
    </recommendedName>
</protein>
<proteinExistence type="predicted"/>
<feature type="compositionally biased region" description="Basic and acidic residues" evidence="1">
    <location>
        <begin position="154"/>
        <end position="164"/>
    </location>
</feature>
<dbReference type="AlphaFoldDB" id="X0WKU2"/>
<feature type="compositionally biased region" description="Low complexity" evidence="1">
    <location>
        <begin position="93"/>
        <end position="104"/>
    </location>
</feature>
<feature type="non-terminal residue" evidence="3">
    <location>
        <position position="164"/>
    </location>
</feature>
<dbReference type="Pfam" id="PF14237">
    <property type="entry name" value="GYF_2"/>
    <property type="match status" value="1"/>
</dbReference>
<feature type="compositionally biased region" description="Polar residues" evidence="1">
    <location>
        <begin position="106"/>
        <end position="115"/>
    </location>
</feature>
<reference evidence="3" key="1">
    <citation type="journal article" date="2014" name="Front. Microbiol.">
        <title>High frequency of phylogenetically diverse reductive dehalogenase-homologous genes in deep subseafloor sedimentary metagenomes.</title>
        <authorList>
            <person name="Kawai M."/>
            <person name="Futagami T."/>
            <person name="Toyoda A."/>
            <person name="Takaki Y."/>
            <person name="Nishi S."/>
            <person name="Hori S."/>
            <person name="Arai W."/>
            <person name="Tsubouchi T."/>
            <person name="Morono Y."/>
            <person name="Uchiyama I."/>
            <person name="Ito T."/>
            <person name="Fujiyama A."/>
            <person name="Inagaki F."/>
            <person name="Takami H."/>
        </authorList>
    </citation>
    <scope>NUCLEOTIDE SEQUENCE</scope>
    <source>
        <strain evidence="3">Expedition CK06-06</strain>
    </source>
</reference>
<comment type="caution">
    <text evidence="3">The sequence shown here is derived from an EMBL/GenBank/DDBJ whole genome shotgun (WGS) entry which is preliminary data.</text>
</comment>